<dbReference type="AlphaFoldDB" id="W9WNY9"/>
<dbReference type="HOGENOM" id="CLU_508982_0_0_1"/>
<feature type="compositionally biased region" description="Polar residues" evidence="1">
    <location>
        <begin position="447"/>
        <end position="457"/>
    </location>
</feature>
<dbReference type="Proteomes" id="UP000019473">
    <property type="component" value="Unassembled WGS sequence"/>
</dbReference>
<evidence type="ECO:0000313" key="2">
    <source>
        <dbReference type="EMBL" id="EXJ60139.1"/>
    </source>
</evidence>
<sequence>MPIADELLAVWTRQIKPRLSAVLQRSIPSGTCVQEFMMAGRRPDALKPMLVITCGNIKIKKLVEKSFKSQGWLQQLLKTHHIVFIALVAEASESSGPASNEVDTVRCEDAYTVQSLPFGIATSCGLELLIAGDHSQPRQRCTLGGLLVVNGKLWGLTARHPFHTSVRKLWARDQLEADWPEEDSQEDECSTTASEPFVFNDDDDDDDGNGDADDDSSASSTMPLQDKGDLPLSSVEGAPDENCEGSNPMRLTKFISTRYYLPHSAIFSPFWMENHSSAEEARIDYDWALLDLPSAVRALPNKIAHIDHRHDILIDGTRSIATSGEVTIAVTLGIGPQLGYLHSSPATFMVDGLVREVHLITLERILPLGSSGAWVLRGDKLYGYIVAVRQDVPWAYMTAIEPVLEDIRKKLKTEDVRLPRAAEVASLITSPEFPVVDVPNEVDGDALTTTSESQCSMSLPAERSKHPLNGNNHQEDETVEKKSRGRPPSSWELDQAWQRGRARQRHVATSGCATAYKPVQPCSIPPRLQTIPPIS</sequence>
<protein>
    <submittedName>
        <fullName evidence="2">Uncharacterized protein</fullName>
    </submittedName>
</protein>
<dbReference type="OrthoDB" id="4395072at2759"/>
<feature type="compositionally biased region" description="Acidic residues" evidence="1">
    <location>
        <begin position="178"/>
        <end position="189"/>
    </location>
</feature>
<evidence type="ECO:0000256" key="1">
    <source>
        <dbReference type="SAM" id="MobiDB-lite"/>
    </source>
</evidence>
<feature type="compositionally biased region" description="Acidic residues" evidence="1">
    <location>
        <begin position="200"/>
        <end position="216"/>
    </location>
</feature>
<keyword evidence="3" id="KW-1185">Reference proteome</keyword>
<dbReference type="GeneID" id="19178877"/>
<evidence type="ECO:0000313" key="3">
    <source>
        <dbReference type="Proteomes" id="UP000019473"/>
    </source>
</evidence>
<gene>
    <name evidence="2" type="ORF">A1O7_04291</name>
</gene>
<dbReference type="RefSeq" id="XP_007756492.1">
    <property type="nucleotide sequence ID" value="XM_007758302.1"/>
</dbReference>
<dbReference type="eggNOG" id="ENOG502RAYI">
    <property type="taxonomic scope" value="Eukaryota"/>
</dbReference>
<reference evidence="2 3" key="1">
    <citation type="submission" date="2013-03" db="EMBL/GenBank/DDBJ databases">
        <title>The Genome Sequence of Cladophialophora yegresii CBS 114405.</title>
        <authorList>
            <consortium name="The Broad Institute Genomics Platform"/>
            <person name="Cuomo C."/>
            <person name="de Hoog S."/>
            <person name="Gorbushina A."/>
            <person name="Walker B."/>
            <person name="Young S.K."/>
            <person name="Zeng Q."/>
            <person name="Gargeya S."/>
            <person name="Fitzgerald M."/>
            <person name="Haas B."/>
            <person name="Abouelleil A."/>
            <person name="Allen A.W."/>
            <person name="Alvarado L."/>
            <person name="Arachchi H.M."/>
            <person name="Berlin A.M."/>
            <person name="Chapman S.B."/>
            <person name="Gainer-Dewar J."/>
            <person name="Goldberg J."/>
            <person name="Griggs A."/>
            <person name="Gujja S."/>
            <person name="Hansen M."/>
            <person name="Howarth C."/>
            <person name="Imamovic A."/>
            <person name="Ireland A."/>
            <person name="Larimer J."/>
            <person name="McCowan C."/>
            <person name="Murphy C."/>
            <person name="Pearson M."/>
            <person name="Poon T.W."/>
            <person name="Priest M."/>
            <person name="Roberts A."/>
            <person name="Saif S."/>
            <person name="Shea T."/>
            <person name="Sisk P."/>
            <person name="Sykes S."/>
            <person name="Wortman J."/>
            <person name="Nusbaum C."/>
            <person name="Birren B."/>
        </authorList>
    </citation>
    <scope>NUCLEOTIDE SEQUENCE [LARGE SCALE GENOMIC DNA]</scope>
    <source>
        <strain evidence="2 3">CBS 114405</strain>
    </source>
</reference>
<feature type="compositionally biased region" description="Basic and acidic residues" evidence="1">
    <location>
        <begin position="473"/>
        <end position="482"/>
    </location>
</feature>
<organism evidence="2 3">
    <name type="scientific">Cladophialophora yegresii CBS 114405</name>
    <dbReference type="NCBI Taxonomy" id="1182544"/>
    <lineage>
        <taxon>Eukaryota</taxon>
        <taxon>Fungi</taxon>
        <taxon>Dikarya</taxon>
        <taxon>Ascomycota</taxon>
        <taxon>Pezizomycotina</taxon>
        <taxon>Eurotiomycetes</taxon>
        <taxon>Chaetothyriomycetidae</taxon>
        <taxon>Chaetothyriales</taxon>
        <taxon>Herpotrichiellaceae</taxon>
        <taxon>Cladophialophora</taxon>
    </lineage>
</organism>
<dbReference type="EMBL" id="AMGW01000003">
    <property type="protein sequence ID" value="EXJ60139.1"/>
    <property type="molecule type" value="Genomic_DNA"/>
</dbReference>
<comment type="caution">
    <text evidence="2">The sequence shown here is derived from an EMBL/GenBank/DDBJ whole genome shotgun (WGS) entry which is preliminary data.</text>
</comment>
<name>W9WNY9_9EURO</name>
<dbReference type="VEuPathDB" id="FungiDB:A1O7_04291"/>
<accession>W9WNY9</accession>
<dbReference type="STRING" id="1182544.W9WNY9"/>
<feature type="region of interest" description="Disordered" evidence="1">
    <location>
        <begin position="178"/>
        <end position="247"/>
    </location>
</feature>
<feature type="region of interest" description="Disordered" evidence="1">
    <location>
        <begin position="439"/>
        <end position="502"/>
    </location>
</feature>
<proteinExistence type="predicted"/>